<dbReference type="EMBL" id="KL584703">
    <property type="protein sequence ID" value="KEQ76487.1"/>
    <property type="molecule type" value="Genomic_DNA"/>
</dbReference>
<keyword evidence="3 4" id="KW-0862">Zinc</keyword>
<feature type="compositionally biased region" description="Basic and acidic residues" evidence="5">
    <location>
        <begin position="246"/>
        <end position="256"/>
    </location>
</feature>
<feature type="compositionally biased region" description="Low complexity" evidence="5">
    <location>
        <begin position="523"/>
        <end position="532"/>
    </location>
</feature>
<feature type="compositionally biased region" description="Low complexity" evidence="5">
    <location>
        <begin position="1012"/>
        <end position="1021"/>
    </location>
</feature>
<dbReference type="GeneID" id="25408821"/>
<dbReference type="GO" id="GO:0008270">
    <property type="term" value="F:zinc ion binding"/>
    <property type="evidence" value="ECO:0007669"/>
    <property type="project" value="UniProtKB-KW"/>
</dbReference>
<evidence type="ECO:0000256" key="4">
    <source>
        <dbReference type="PROSITE-ProRule" id="PRU00723"/>
    </source>
</evidence>
<feature type="region of interest" description="Disordered" evidence="5">
    <location>
        <begin position="869"/>
        <end position="893"/>
    </location>
</feature>
<dbReference type="AlphaFoldDB" id="A0A074X398"/>
<dbReference type="InterPro" id="IPR000571">
    <property type="entry name" value="Znf_CCCH"/>
</dbReference>
<dbReference type="SMART" id="SM00356">
    <property type="entry name" value="ZnF_C3H1"/>
    <property type="match status" value="1"/>
</dbReference>
<feature type="region of interest" description="Disordered" evidence="5">
    <location>
        <begin position="1"/>
        <end position="20"/>
    </location>
</feature>
<dbReference type="HOGENOM" id="CLU_008693_0_0_1"/>
<sequence>MDGHHHMPPHGHDSSSYQNGYNAVDEFGNILSNGGESDNFGNWGFDAASHIPNQNTQSDPYLSWQTNTGLDNYNHQAFNKSPSTLQTASYTDYGNPHQYSHSPYDPSLVSGATNGPSSYELGPSPYGQPQQMQHGTIAPQALEHERAHSARPSQTLDPQSFSRPNTTDAAAYTRVVPPAPTADQAALHNAIPVGTRTGNFWMKDTDRLSEATQSTPVNSFTFVGKNEFELPINRASVAPVARRKSRAELRQTEKLRKKERRPTALPSGPGSVGRSIQPVKQEQSDSETDSSDYDSDEESDEEPEISPLPAERSDDPREGVKYDTIKALWESRHAAVAADRIRTGMVDFNDIVQTVKNRWKADSAALTDAIDRKRNGELPLLRSRVNDQLEVLKIALQTAIEHGNRDIMAQLGQHAQIMASFAQFLIDRIKKNDYDGPLTRLILEVLMRCDTFPARTYDVTKLGKCISNLSKNGSKETHDMCERIKSNVTGGAESQASNEQQPGIKSPPSNRPTPEPVAGVKRAASGSASSDTASKRVLMTPATGNAAAKTSMLKRALPIGTNPKPPAVATKPAVVGATVKAKPTVTKSVISASTGAGVKKAVTKTAAPSVVAAAIKSIEKKAAPAAPAKPAFSFAETMANLNKSKEKEPSPLKAEEKQAPETAEEKAKRLRKEERRKLRVTFKPDSQLVETRIFHHDVDEELGHDASMIRDVSDVGGEGRMFKQHKDMMDIDEDDENATGEENLGEYITPTLTDFSSVDTEERKRNYSRYAGGELQPDSAERIKREQYEASTLMVFYTDPSDIPPNPREPAEPYNGEEVSTKEFGALGTQEPLASRIAKLAGPGQPVQAQQPTAAPDISAILALINPQGQAPPQAAHSVPAPAPVSAPAQNQDQMSEIQRILASLPQVATQQQQTQPMHTQQPVQQPAAQPNMAPDLAGIFANLNSQAQPSNMFAPPQQQQQPPVMDPNPAAFAALFSQLNQGQTGGMGANFNPFPFPGAGFNMPNMGQFPGQQQNQQSPFENEERRRWREGGGDNNNITNNNNNNDHMRRGKLGKKGTPFTDKRFTVPCKYFKKGQCQKGDSCTYRHEY</sequence>
<feature type="region of interest" description="Disordered" evidence="5">
    <location>
        <begin position="642"/>
        <end position="672"/>
    </location>
</feature>
<organism evidence="7 8">
    <name type="scientific">Aureobasidium namibiae CBS 147.97</name>
    <dbReference type="NCBI Taxonomy" id="1043004"/>
    <lineage>
        <taxon>Eukaryota</taxon>
        <taxon>Fungi</taxon>
        <taxon>Dikarya</taxon>
        <taxon>Ascomycota</taxon>
        <taxon>Pezizomycotina</taxon>
        <taxon>Dothideomycetes</taxon>
        <taxon>Dothideomycetidae</taxon>
        <taxon>Dothideales</taxon>
        <taxon>Saccotheciaceae</taxon>
        <taxon>Aureobasidium</taxon>
    </lineage>
</organism>
<evidence type="ECO:0000256" key="1">
    <source>
        <dbReference type="ARBA" id="ARBA00022723"/>
    </source>
</evidence>
<evidence type="ECO:0000313" key="8">
    <source>
        <dbReference type="Proteomes" id="UP000027730"/>
    </source>
</evidence>
<feature type="region of interest" description="Disordered" evidence="5">
    <location>
        <begin position="86"/>
        <end position="165"/>
    </location>
</feature>
<name>A0A074X398_9PEZI</name>
<feature type="domain" description="C3H1-type" evidence="6">
    <location>
        <begin position="1064"/>
        <end position="1090"/>
    </location>
</feature>
<dbReference type="PROSITE" id="PS50103">
    <property type="entry name" value="ZF_C3H1"/>
    <property type="match status" value="1"/>
</dbReference>
<dbReference type="InterPro" id="IPR036855">
    <property type="entry name" value="Znf_CCCH_sf"/>
</dbReference>
<feature type="compositionally biased region" description="Low complexity" evidence="5">
    <location>
        <begin position="1036"/>
        <end position="1046"/>
    </location>
</feature>
<feature type="compositionally biased region" description="Basic and acidic residues" evidence="5">
    <location>
        <begin position="643"/>
        <end position="672"/>
    </location>
</feature>
<evidence type="ECO:0000259" key="6">
    <source>
        <dbReference type="PROSITE" id="PS50103"/>
    </source>
</evidence>
<dbReference type="Proteomes" id="UP000027730">
    <property type="component" value="Unassembled WGS sequence"/>
</dbReference>
<evidence type="ECO:0000256" key="2">
    <source>
        <dbReference type="ARBA" id="ARBA00022771"/>
    </source>
</evidence>
<feature type="compositionally biased region" description="Acidic residues" evidence="5">
    <location>
        <begin position="284"/>
        <end position="304"/>
    </location>
</feature>
<protein>
    <recommendedName>
        <fullName evidence="6">C3H1-type domain-containing protein</fullName>
    </recommendedName>
</protein>
<keyword evidence="2 4" id="KW-0863">Zinc-finger</keyword>
<feature type="compositionally biased region" description="Polar residues" evidence="5">
    <location>
        <begin position="488"/>
        <end position="503"/>
    </location>
</feature>
<feature type="compositionally biased region" description="Basic and acidic residues" evidence="5">
    <location>
        <begin position="1023"/>
        <end position="1033"/>
    </location>
</feature>
<feature type="zinc finger region" description="C3H1-type" evidence="4">
    <location>
        <begin position="1064"/>
        <end position="1090"/>
    </location>
</feature>
<evidence type="ECO:0000256" key="5">
    <source>
        <dbReference type="SAM" id="MobiDB-lite"/>
    </source>
</evidence>
<evidence type="ECO:0000256" key="3">
    <source>
        <dbReference type="ARBA" id="ARBA00022833"/>
    </source>
</evidence>
<feature type="region of interest" description="Disordered" evidence="5">
    <location>
        <begin position="488"/>
        <end position="543"/>
    </location>
</feature>
<feature type="compositionally biased region" description="Low complexity" evidence="5">
    <location>
        <begin position="871"/>
        <end position="889"/>
    </location>
</feature>
<dbReference type="STRING" id="1043004.A0A074X398"/>
<feature type="compositionally biased region" description="Polar residues" evidence="5">
    <location>
        <begin position="86"/>
        <end position="101"/>
    </location>
</feature>
<feature type="compositionally biased region" description="Basic and acidic residues" evidence="5">
    <location>
        <begin position="1"/>
        <end position="13"/>
    </location>
</feature>
<dbReference type="SUPFAM" id="SSF90229">
    <property type="entry name" value="CCCH zinc finger"/>
    <property type="match status" value="1"/>
</dbReference>
<keyword evidence="1 4" id="KW-0479">Metal-binding</keyword>
<feature type="compositionally biased region" description="Polar residues" evidence="5">
    <location>
        <begin position="151"/>
        <end position="165"/>
    </location>
</feature>
<dbReference type="OrthoDB" id="4347at2759"/>
<dbReference type="RefSeq" id="XP_013430617.1">
    <property type="nucleotide sequence ID" value="XM_013575163.1"/>
</dbReference>
<feature type="region of interest" description="Disordered" evidence="5">
    <location>
        <begin position="1012"/>
        <end position="1060"/>
    </location>
</feature>
<feature type="region of interest" description="Disordered" evidence="5">
    <location>
        <begin position="238"/>
        <end position="319"/>
    </location>
</feature>
<reference evidence="7 8" key="1">
    <citation type="journal article" date="2014" name="BMC Genomics">
        <title>Genome sequencing of four Aureobasidium pullulans varieties: biotechnological potential, stress tolerance, and description of new species.</title>
        <authorList>
            <person name="Gostin Ar C."/>
            <person name="Ohm R.A."/>
            <person name="Kogej T."/>
            <person name="Sonjak S."/>
            <person name="Turk M."/>
            <person name="Zajc J."/>
            <person name="Zalar P."/>
            <person name="Grube M."/>
            <person name="Sun H."/>
            <person name="Han J."/>
            <person name="Sharma A."/>
            <person name="Chiniquy J."/>
            <person name="Ngan C.Y."/>
            <person name="Lipzen A."/>
            <person name="Barry K."/>
            <person name="Grigoriev I.V."/>
            <person name="Gunde-Cimerman N."/>
        </authorList>
    </citation>
    <scope>NUCLEOTIDE SEQUENCE [LARGE SCALE GENOMIC DNA]</scope>
    <source>
        <strain evidence="7 8">CBS 147.97</strain>
    </source>
</reference>
<dbReference type="Gene3D" id="4.10.1000.10">
    <property type="entry name" value="Zinc finger, CCCH-type"/>
    <property type="match status" value="1"/>
</dbReference>
<evidence type="ECO:0000313" key="7">
    <source>
        <dbReference type="EMBL" id="KEQ76487.1"/>
    </source>
</evidence>
<keyword evidence="8" id="KW-1185">Reference proteome</keyword>
<gene>
    <name evidence="7" type="ORF">M436DRAFT_37351</name>
</gene>
<accession>A0A074X398</accession>
<proteinExistence type="predicted"/>